<protein>
    <submittedName>
        <fullName evidence="2">Uncharacterized protein</fullName>
    </submittedName>
</protein>
<gene>
    <name evidence="2" type="ORF">A4X03_0g4918</name>
    <name evidence="1" type="ORF">JKIAZH3_G6198</name>
</gene>
<reference evidence="2" key="2">
    <citation type="journal article" date="2019" name="IMA Fungus">
        <title>Genome sequencing and comparison of five Tilletia species to identify candidate genes for the detection of regulated species infecting wheat.</title>
        <authorList>
            <person name="Nguyen H.D.T."/>
            <person name="Sultana T."/>
            <person name="Kesanakurti P."/>
            <person name="Hambleton S."/>
        </authorList>
    </citation>
    <scope>NUCLEOTIDE SEQUENCE</scope>
    <source>
        <strain evidence="2">DAOMC 238032</strain>
    </source>
</reference>
<name>A0A177U9A7_9BASI</name>
<comment type="caution">
    <text evidence="2">The sequence shown here is derived from an EMBL/GenBank/DDBJ whole genome shotgun (WGS) entry which is preliminary data.</text>
</comment>
<evidence type="ECO:0000313" key="4">
    <source>
        <dbReference type="Proteomes" id="UP000836402"/>
    </source>
</evidence>
<reference evidence="1" key="3">
    <citation type="submission" date="2020-10" db="EMBL/GenBank/DDBJ databases">
        <authorList>
            <person name="Sedaghatjoo S."/>
        </authorList>
    </citation>
    <scope>NUCLEOTIDE SEQUENCE</scope>
    <source>
        <strain evidence="1">AZH3</strain>
    </source>
</reference>
<evidence type="ECO:0000313" key="1">
    <source>
        <dbReference type="EMBL" id="CAD6923187.1"/>
    </source>
</evidence>
<sequence>MVSIKDLVARAFATLSSAASIQTRQSGYADPKSSGGSSLAFFPDKPNGEPLNVIVTGIPAAETFSSWYKAIGYGKECFGIHIGGIMQANIDSRGPRKPEGEIRFGYGEDPDAEGSCLESIIGGSHFRYWQQEGTQAWFLAASREKGIEHRHDIVANGYDLGRDTIVKAATKFSSYKGQNFTATVSYVSGLLPSGSKGINHGIALDGRTAVLSVTVS</sequence>
<proteinExistence type="predicted"/>
<dbReference type="Proteomes" id="UP000836402">
    <property type="component" value="Unassembled WGS sequence"/>
</dbReference>
<dbReference type="Proteomes" id="UP000077671">
    <property type="component" value="Unassembled WGS sequence"/>
</dbReference>
<dbReference type="EMBL" id="CAJHJG010002784">
    <property type="protein sequence ID" value="CAD6923187.1"/>
    <property type="molecule type" value="Genomic_DNA"/>
</dbReference>
<evidence type="ECO:0000313" key="2">
    <source>
        <dbReference type="EMBL" id="KAE8256926.1"/>
    </source>
</evidence>
<keyword evidence="4" id="KW-1185">Reference proteome</keyword>
<dbReference type="AlphaFoldDB" id="A0A177U9A7"/>
<evidence type="ECO:0000313" key="3">
    <source>
        <dbReference type="Proteomes" id="UP000077671"/>
    </source>
</evidence>
<reference evidence="2" key="1">
    <citation type="submission" date="2016-04" db="EMBL/GenBank/DDBJ databases">
        <authorList>
            <person name="Nguyen H.D."/>
            <person name="Kesanakurti P."/>
            <person name="Cullis J."/>
            <person name="Levesque C.A."/>
            <person name="Hambleton S."/>
        </authorList>
    </citation>
    <scope>NUCLEOTIDE SEQUENCE</scope>
    <source>
        <strain evidence="2">DAOMC 238032</strain>
    </source>
</reference>
<organism evidence="2 3">
    <name type="scientific">Tilletia caries</name>
    <name type="common">wheat bunt fungus</name>
    <dbReference type="NCBI Taxonomy" id="13290"/>
    <lineage>
        <taxon>Eukaryota</taxon>
        <taxon>Fungi</taxon>
        <taxon>Dikarya</taxon>
        <taxon>Basidiomycota</taxon>
        <taxon>Ustilaginomycotina</taxon>
        <taxon>Exobasidiomycetes</taxon>
        <taxon>Tilletiales</taxon>
        <taxon>Tilletiaceae</taxon>
        <taxon>Tilletia</taxon>
    </lineage>
</organism>
<accession>A0A177U9A7</accession>
<dbReference type="EMBL" id="LWDD02000716">
    <property type="protein sequence ID" value="KAE8256926.1"/>
    <property type="molecule type" value="Genomic_DNA"/>
</dbReference>